<feature type="compositionally biased region" description="Low complexity" evidence="6">
    <location>
        <begin position="1833"/>
        <end position="1844"/>
    </location>
</feature>
<feature type="coiled-coil region" evidence="5">
    <location>
        <begin position="1412"/>
        <end position="1547"/>
    </location>
</feature>
<feature type="compositionally biased region" description="Polar residues" evidence="6">
    <location>
        <begin position="460"/>
        <end position="475"/>
    </location>
</feature>
<keyword evidence="4 5" id="KW-0175">Coiled coil</keyword>
<organism evidence="8 9">
    <name type="scientific">Erinaceus europaeus</name>
    <name type="common">Western European hedgehog</name>
    <dbReference type="NCBI Taxonomy" id="9365"/>
    <lineage>
        <taxon>Eukaryota</taxon>
        <taxon>Metazoa</taxon>
        <taxon>Chordata</taxon>
        <taxon>Craniata</taxon>
        <taxon>Vertebrata</taxon>
        <taxon>Euteleostomi</taxon>
        <taxon>Mammalia</taxon>
        <taxon>Eutheria</taxon>
        <taxon>Laurasiatheria</taxon>
        <taxon>Eulipotyphla</taxon>
        <taxon>Erinaceidae</taxon>
        <taxon>Erinaceinae</taxon>
        <taxon>Erinaceus</taxon>
    </lineage>
</organism>
<keyword evidence="3" id="KW-0597">Phosphoprotein</keyword>
<protein>
    <submittedName>
        <fullName evidence="9">Centrosomal protein of 164 kDa</fullName>
    </submittedName>
</protein>
<evidence type="ECO:0000256" key="5">
    <source>
        <dbReference type="SAM" id="Coils"/>
    </source>
</evidence>
<feature type="compositionally biased region" description="Polar residues" evidence="6">
    <location>
        <begin position="365"/>
        <end position="376"/>
    </location>
</feature>
<keyword evidence="2" id="KW-0963">Cytoplasm</keyword>
<evidence type="ECO:0000313" key="8">
    <source>
        <dbReference type="Proteomes" id="UP001652624"/>
    </source>
</evidence>
<dbReference type="RefSeq" id="XP_060035982.1">
    <property type="nucleotide sequence ID" value="XM_060179999.1"/>
</dbReference>
<evidence type="ECO:0000256" key="4">
    <source>
        <dbReference type="ARBA" id="ARBA00023054"/>
    </source>
</evidence>
<dbReference type="Gene3D" id="3.30.1470.10">
    <property type="entry name" value="Photosystem I PsaD, reaction center subunit II"/>
    <property type="match status" value="1"/>
</dbReference>
<dbReference type="SMART" id="SM00456">
    <property type="entry name" value="WW"/>
    <property type="match status" value="1"/>
</dbReference>
<dbReference type="GeneID" id="103113448"/>
<dbReference type="SUPFAM" id="SSF51045">
    <property type="entry name" value="WW domain"/>
    <property type="match status" value="1"/>
</dbReference>
<dbReference type="InterPro" id="IPR051841">
    <property type="entry name" value="MT-Golgi_org_protein"/>
</dbReference>
<feature type="compositionally biased region" description="Acidic residues" evidence="6">
    <location>
        <begin position="781"/>
        <end position="790"/>
    </location>
</feature>
<feature type="region of interest" description="Disordered" evidence="6">
    <location>
        <begin position="820"/>
        <end position="907"/>
    </location>
</feature>
<dbReference type="PANTHER" id="PTHR18902:SF27">
    <property type="entry name" value="CENTROSOMAL PROTEIN OF 164 KDA"/>
    <property type="match status" value="1"/>
</dbReference>
<dbReference type="InterPro" id="IPR001202">
    <property type="entry name" value="WW_dom"/>
</dbReference>
<dbReference type="Proteomes" id="UP001652624">
    <property type="component" value="Chromosome 20"/>
</dbReference>
<feature type="compositionally biased region" description="Basic residues" evidence="6">
    <location>
        <begin position="109"/>
        <end position="121"/>
    </location>
</feature>
<keyword evidence="8" id="KW-1185">Reference proteome</keyword>
<comment type="subcellular location">
    <subcellularLocation>
        <location evidence="1">Cytoplasm</location>
    </subcellularLocation>
</comment>
<evidence type="ECO:0000313" key="9">
    <source>
        <dbReference type="RefSeq" id="XP_060035982.1"/>
    </source>
</evidence>
<feature type="compositionally biased region" description="Basic and acidic residues" evidence="6">
    <location>
        <begin position="1240"/>
        <end position="1253"/>
    </location>
</feature>
<feature type="region of interest" description="Disordered" evidence="6">
    <location>
        <begin position="925"/>
        <end position="970"/>
    </location>
</feature>
<feature type="compositionally biased region" description="Polar residues" evidence="6">
    <location>
        <begin position="332"/>
        <end position="350"/>
    </location>
</feature>
<feature type="region of interest" description="Disordered" evidence="6">
    <location>
        <begin position="528"/>
        <end position="565"/>
    </location>
</feature>
<feature type="region of interest" description="Disordered" evidence="6">
    <location>
        <begin position="1820"/>
        <end position="1844"/>
    </location>
</feature>
<feature type="region of interest" description="Disordered" evidence="6">
    <location>
        <begin position="1307"/>
        <end position="1326"/>
    </location>
</feature>
<feature type="compositionally biased region" description="Basic and acidic residues" evidence="6">
    <location>
        <begin position="925"/>
        <end position="941"/>
    </location>
</feature>
<feature type="region of interest" description="Disordered" evidence="6">
    <location>
        <begin position="1240"/>
        <end position="1276"/>
    </location>
</feature>
<feature type="domain" description="WW" evidence="7">
    <location>
        <begin position="56"/>
        <end position="89"/>
    </location>
</feature>
<feature type="compositionally biased region" description="Basic and acidic residues" evidence="6">
    <location>
        <begin position="1006"/>
        <end position="1022"/>
    </location>
</feature>
<evidence type="ECO:0000256" key="1">
    <source>
        <dbReference type="ARBA" id="ARBA00004496"/>
    </source>
</evidence>
<feature type="compositionally biased region" description="Basic and acidic residues" evidence="6">
    <location>
        <begin position="761"/>
        <end position="770"/>
    </location>
</feature>
<evidence type="ECO:0000256" key="6">
    <source>
        <dbReference type="SAM" id="MobiDB-lite"/>
    </source>
</evidence>
<accession>A0ABM3WHD8</accession>
<feature type="compositionally biased region" description="Basic and acidic residues" evidence="6">
    <location>
        <begin position="1081"/>
        <end position="1096"/>
    </location>
</feature>
<feature type="region of interest" description="Disordered" evidence="6">
    <location>
        <begin position="306"/>
        <end position="497"/>
    </location>
</feature>
<feature type="compositionally biased region" description="Pro residues" evidence="6">
    <location>
        <begin position="1820"/>
        <end position="1832"/>
    </location>
</feature>
<feature type="compositionally biased region" description="Low complexity" evidence="6">
    <location>
        <begin position="771"/>
        <end position="780"/>
    </location>
</feature>
<gene>
    <name evidence="9" type="primary">CEP164</name>
</gene>
<evidence type="ECO:0000256" key="3">
    <source>
        <dbReference type="ARBA" id="ARBA00022553"/>
    </source>
</evidence>
<feature type="region of interest" description="Disordered" evidence="6">
    <location>
        <begin position="634"/>
        <end position="796"/>
    </location>
</feature>
<feature type="compositionally biased region" description="Low complexity" evidence="6">
    <location>
        <begin position="1254"/>
        <end position="1265"/>
    </location>
</feature>
<evidence type="ECO:0000259" key="7">
    <source>
        <dbReference type="PROSITE" id="PS50020"/>
    </source>
</evidence>
<sequence length="1953" mass="217298">MAGRPIRIGDQLVLEEDYDETYIPSEQEILEFAREIGIDPIKEPELMWLAREGIVAPLPMEWKPCQDITGDIYYFNFANGQSMWDHPCDEHYRSLVIQERGKLSALGAVKKKDKKKKKEKKDKKDKEPPRSPLEMQPEQGLLPPSSFLRGPCALPVPGLADLDLDREMQARSESLFRKAQSPCMLGDHPWPLMDTLPSKLQPLSKNQASLSPQVFADMEKILVRGPAPYRSLGDPQDLERPQMLAEKMYLGFSDPEIEELEMRARQQRPGLLGPESSRLPLSGEGMLESPSQASIHSRLLGALRGSLPLKGEQHSPGLAPLSSTGPGGDKGQSLTPLVSPEQQPSLSPCSSDHVLPTRKSRLFLSDSSPAEDQSWQGVCGEGGGLGRGRRRREPPELWMGQVSQLVSKHAPRSCEDTEPGDAEAPGITPQLCIPSAGPPPQGLFLMPPHSLASEPAQRGPSGTAQAASPSETRQLAESPESPEKSMNPSVSGPDLEHNLATNLGLQILGKLGSFPWDVEGALASEQGLDLLDPNPKEQHGSPSSEPLLSHLPSSGDEQSDSEDYSDDRRFYQHILQMVKISRRLEGLGLPGSVGQEVPCRDVASLVCCMAAESSRLLGQGEHEAIRAEQRDTGFVSWGPELPEPPPEAALSSAGQEASPQAGAQPSGSPFGQQGLDEPSPSRGPTAEPGRTQLLNQAPGSSLAPIHIPPGGLAPLRGPVDGPPSALRGPQSSSLGNSVETRQPEEHKLPSQGLRTSASQKDLLDSMHETKNALGLLALGEEANEEDEVESDNQSLRSSTELLKNLHLDLGALGCDFEYEVRESPRTSRPEEKDAPLNSDVAGPPTPGKLLSHSIDSSLSSDDGRGRQERVERTWPPAKEKEKSEKYDLGTPGSPATLGVDPRDDEPGRVSVEVAPEAPVVAVEEASRKEAVAEEPVREACTPKECQSDGSEVSDISELGKKLQRSESSASDYRSFLGRDFGFRGLLDVSTLSPVQDGARWEAQSLGREDKEDSQGSPDEQHSPRPGGSERLSSPLVHETWLQGPLQSQAKEDGPEGQPEQNGVEEPEEDSASSPLLPLSLQREEAPSPSSDPERGMEQQPQAEEFEEKEAFSLTPPDSPDLEKRACHTVLGHPGREQSWPGEHGPQPVSELPWEGLSKAGQPAEPAAPPQQLSVAALKAMEEVVARELEEEQQRLLELKHEKLRQLRERLWREQEEEALQLHQQKEQSLSFLKERLQKASEEEEARLREEESQRLSQLRSQVRSSAEADEGLLRASKEASLQRLREELESVQEAERASLEARNRQVLEQLRGEREASERREQAALEAEKEKALQQLRERLETERREAAAVLEKEHLVELERLSSSLEAKHREVVAGLQRRMEEVQLQENLGWAGQRVQQMLEYGQELSALMREKRQEVERDHERKLDKMKEEHQQVVAEAREQYEAEERKQRAELLGHLTGELERVHQAHEREVDTVRREQERQLEDLRRRHREQERKLQDTELELQTRTTDVKARLAQLDVQEESARKEQQKLLDLQRQVALESKEALATHQLLEEEKKEYTHLLKSTRYLRACKLELETQVGVLRRQCEQLQTCISDLEAKIQRMREVSLRCEPSLHIEDLQKPLETSKEAPSSLTQNQETDLCKDNVQHYLSTEGLALRNAKEFLAWQTRSMRKRQTALKAAQQLWRQELASGQDGTMDPSGIQALEEENRHLSEMKSAVRRGHNLLRKKEEKLHQLESSLWEEVTEDDPDLRGATKKVVTFDLSDTEDPISDSSESLKLPQSKWWGDHLHSSLQQISSQLANVLSLLGSLSARPPPFCSTPAPPPPPRASASTPAASMSSRWAWSPEMSPQRSPSITQTVDDFLVEKWRKYFPTGVPLLSCGPAPVESRLGYVSARDQLRLMQRPHSQAPPGSSANFQGMLEANRKWLEHFRNDHKSYPSGCTPSPFLL</sequence>
<dbReference type="CDD" id="cd00201">
    <property type="entry name" value="WW"/>
    <property type="match status" value="1"/>
</dbReference>
<reference evidence="9" key="1">
    <citation type="submission" date="2025-08" db="UniProtKB">
        <authorList>
            <consortium name="RefSeq"/>
        </authorList>
    </citation>
    <scope>IDENTIFICATION</scope>
</reference>
<feature type="compositionally biased region" description="Low complexity" evidence="6">
    <location>
        <begin position="1071"/>
        <end position="1080"/>
    </location>
</feature>
<feature type="region of interest" description="Disordered" evidence="6">
    <location>
        <begin position="991"/>
        <end position="1170"/>
    </location>
</feature>
<evidence type="ECO:0000256" key="2">
    <source>
        <dbReference type="ARBA" id="ARBA00022490"/>
    </source>
</evidence>
<feature type="compositionally biased region" description="Polar residues" evidence="6">
    <location>
        <begin position="729"/>
        <end position="740"/>
    </location>
</feature>
<feature type="compositionally biased region" description="Low complexity" evidence="6">
    <location>
        <begin position="849"/>
        <end position="860"/>
    </location>
</feature>
<name>A0ABM3WHD8_ERIEU</name>
<feature type="compositionally biased region" description="Basic and acidic residues" evidence="6">
    <location>
        <begin position="861"/>
        <end position="887"/>
    </location>
</feature>
<proteinExistence type="predicted"/>
<feature type="region of interest" description="Disordered" evidence="6">
    <location>
        <begin position="264"/>
        <end position="293"/>
    </location>
</feature>
<dbReference type="PANTHER" id="PTHR18902">
    <property type="entry name" value="NUCLEAR MITOTIC APPARATUS PROTEIN 1-RELATED"/>
    <property type="match status" value="1"/>
</dbReference>
<feature type="compositionally biased region" description="Low complexity" evidence="6">
    <location>
        <begin position="541"/>
        <end position="556"/>
    </location>
</feature>
<feature type="compositionally biased region" description="Polar residues" evidence="6">
    <location>
        <begin position="654"/>
        <end position="671"/>
    </location>
</feature>
<dbReference type="InterPro" id="IPR036020">
    <property type="entry name" value="WW_dom_sf"/>
</dbReference>
<feature type="region of interest" description="Disordered" evidence="6">
    <location>
        <begin position="108"/>
        <end position="147"/>
    </location>
</feature>
<feature type="compositionally biased region" description="Basic and acidic residues" evidence="6">
    <location>
        <begin position="820"/>
        <end position="834"/>
    </location>
</feature>
<dbReference type="PROSITE" id="PS50020">
    <property type="entry name" value="WW_DOMAIN_2"/>
    <property type="match status" value="1"/>
</dbReference>